<gene>
    <name evidence="5" type="primary">prsT</name>
    <name evidence="5" type="ORF">E6Q80_07660</name>
</gene>
<dbReference type="Gene3D" id="1.25.40.10">
    <property type="entry name" value="Tetratricopeptide repeat domain"/>
    <property type="match status" value="5"/>
</dbReference>
<dbReference type="InterPro" id="IPR011990">
    <property type="entry name" value="TPR-like_helical_dom_sf"/>
</dbReference>
<dbReference type="Proteomes" id="UP000321192">
    <property type="component" value="Unassembled WGS sequence"/>
</dbReference>
<evidence type="ECO:0000256" key="4">
    <source>
        <dbReference type="SAM" id="SignalP"/>
    </source>
</evidence>
<dbReference type="AlphaFoldDB" id="A0A5C7SS87"/>
<dbReference type="PANTHER" id="PTHR45586:SF14">
    <property type="entry name" value="TETRATRICOPEPTIDE TPR_2 REPEAT PROTEIN"/>
    <property type="match status" value="1"/>
</dbReference>
<feature type="repeat" description="TPR" evidence="3">
    <location>
        <begin position="132"/>
        <end position="165"/>
    </location>
</feature>
<dbReference type="RefSeq" id="WP_276658032.1">
    <property type="nucleotide sequence ID" value="NZ_SSFD01000107.1"/>
</dbReference>
<sequence length="932" mass="99238">MKSSRLVHSLVVAAATFLCSTLALADPAAASRYYEDALRRYDDGDSAGAIVQLNNALREDGNMLAGRLLLARAYLRSGELGAAEVAFAEAQRLGVATAEVVVPLAQILLMRGKAEDVLRIAASNDLPVAVRVELLVLRGKAYAMLGRSADARESFAQARALDPASAVPLVAEVPVLIAMGEGVLARELAEEAVRLGPKDAGAYNARASVAHAAGELDAALADYSRAEELDPGLFDASIARAGILVDLGRAPEARTVLKRFEQGPTEPRAYYLLALLAEREGDPARAARLLADAATLVDALPAEWLASREQLLMVGGLAHHATRQNEKARGYLETLVARYPNNLGGRRLLAAVLYELGDAARSAELLEHVLRLAPDDAQALFLLGRIQLSWRRYARASELLEQAAREGAGGALAALGFSRLGRGDEARGMADLSASFERSPEDLVVASALANLLARRGKAQEAVAVAERASRALAGNPVALNLLGGMRQAAGDLAGARLEFEEALRRDPGFAPARLNLARVDVAQGRFDAARATYAEMLRKNRRDAVAMHESALLEQRAGNLPEAQRWLEKAVAERPESLDFGLALVRLHAVAGARASALDVAKATSARHPGNGAALAALAEAQIEAGEERAARQTLAEMTRLADFDARRLLHVGALQMRAGNPVGAAYAARKILQASPGHEIAMALEADAMAADPEVDPRALEAAVAALRAAHPSSADALRLSGDLALRAKRHAEAERFYVEAHARAPSQVLLARIATLAVSRGAPRAAMPQLERWLSERGEDATVREMLAELHMKAGGMTAAAEQYERIIGAGEASARVYNNLANIRLALGKGDALQAAEKAYALAPEDARVLDTLGWVLAQSGRLDEALRHLRDARLRAPENGEIRWHLAEVLAKQGRSREARAELEGALQGQPSGEWVEAARGLLGRLP</sequence>
<dbReference type="NCBIfam" id="TIGR02917">
    <property type="entry name" value="PEP_TPR_lipo"/>
    <property type="match status" value="1"/>
</dbReference>
<dbReference type="PANTHER" id="PTHR45586">
    <property type="entry name" value="TPR REPEAT-CONTAINING PROTEIN PA4667"/>
    <property type="match status" value="1"/>
</dbReference>
<organism evidence="5 6">
    <name type="scientific">Thauera aminoaromatica</name>
    <dbReference type="NCBI Taxonomy" id="164330"/>
    <lineage>
        <taxon>Bacteria</taxon>
        <taxon>Pseudomonadati</taxon>
        <taxon>Pseudomonadota</taxon>
        <taxon>Betaproteobacteria</taxon>
        <taxon>Rhodocyclales</taxon>
        <taxon>Zoogloeaceae</taxon>
        <taxon>Thauera</taxon>
    </lineage>
</organism>
<dbReference type="InterPro" id="IPR019734">
    <property type="entry name" value="TPR_rpt"/>
</dbReference>
<accession>A0A5C7SS87</accession>
<reference evidence="5 6" key="1">
    <citation type="submission" date="2018-09" db="EMBL/GenBank/DDBJ databases">
        <title>Metagenome Assembled Genomes from an Advanced Water Purification Facility.</title>
        <authorList>
            <person name="Stamps B.W."/>
            <person name="Spear J.R."/>
        </authorList>
    </citation>
    <scope>NUCLEOTIDE SEQUENCE [LARGE SCALE GENOMIC DNA]</scope>
    <source>
        <strain evidence="5">Bin_27_1</strain>
    </source>
</reference>
<evidence type="ECO:0000256" key="3">
    <source>
        <dbReference type="PROSITE-ProRule" id="PRU00339"/>
    </source>
</evidence>
<dbReference type="InterPro" id="IPR051012">
    <property type="entry name" value="CellSynth/LPSAsmb/PSIAsmb"/>
</dbReference>
<comment type="caution">
    <text evidence="5">The sequence shown here is derived from an EMBL/GenBank/DDBJ whole genome shotgun (WGS) entry which is preliminary data.</text>
</comment>
<dbReference type="SUPFAM" id="SSF48452">
    <property type="entry name" value="TPR-like"/>
    <property type="match status" value="4"/>
</dbReference>
<keyword evidence="2 3" id="KW-0802">TPR repeat</keyword>
<dbReference type="Pfam" id="PF14559">
    <property type="entry name" value="TPR_19"/>
    <property type="match status" value="2"/>
</dbReference>
<dbReference type="SMART" id="SM00028">
    <property type="entry name" value="TPR"/>
    <property type="match status" value="13"/>
</dbReference>
<name>A0A5C7SS87_THASP</name>
<evidence type="ECO:0000313" key="5">
    <source>
        <dbReference type="EMBL" id="TXH86459.1"/>
    </source>
</evidence>
<dbReference type="InterPro" id="IPR014266">
    <property type="entry name" value="PEP-CTERM_TPR_PrsT"/>
</dbReference>
<dbReference type="PROSITE" id="PS50005">
    <property type="entry name" value="TPR"/>
    <property type="match status" value="3"/>
</dbReference>
<feature type="chain" id="PRO_5022781846" evidence="4">
    <location>
        <begin position="26"/>
        <end position="932"/>
    </location>
</feature>
<feature type="repeat" description="TPR" evidence="3">
    <location>
        <begin position="200"/>
        <end position="233"/>
    </location>
</feature>
<proteinExistence type="predicted"/>
<protein>
    <submittedName>
        <fullName evidence="5">PEP-CTERM system TPR-repeat protein PrsT</fullName>
    </submittedName>
</protein>
<evidence type="ECO:0000313" key="6">
    <source>
        <dbReference type="Proteomes" id="UP000321192"/>
    </source>
</evidence>
<feature type="signal peptide" evidence="4">
    <location>
        <begin position="1"/>
        <end position="25"/>
    </location>
</feature>
<dbReference type="Pfam" id="PF13432">
    <property type="entry name" value="TPR_16"/>
    <property type="match status" value="5"/>
</dbReference>
<evidence type="ECO:0000256" key="2">
    <source>
        <dbReference type="ARBA" id="ARBA00022803"/>
    </source>
</evidence>
<keyword evidence="1" id="KW-0677">Repeat</keyword>
<evidence type="ECO:0000256" key="1">
    <source>
        <dbReference type="ARBA" id="ARBA00022737"/>
    </source>
</evidence>
<dbReference type="EMBL" id="SSFD01000107">
    <property type="protein sequence ID" value="TXH86459.1"/>
    <property type="molecule type" value="Genomic_DNA"/>
</dbReference>
<feature type="repeat" description="TPR" evidence="3">
    <location>
        <begin position="851"/>
        <end position="884"/>
    </location>
</feature>
<keyword evidence="4" id="KW-0732">Signal</keyword>